<name>A0A0F9QM28_9ZZZZ</name>
<accession>A0A0F9QM28</accession>
<dbReference type="EMBL" id="LAZR01004695">
    <property type="protein sequence ID" value="KKN06413.1"/>
    <property type="molecule type" value="Genomic_DNA"/>
</dbReference>
<dbReference type="AlphaFoldDB" id="A0A0F9QM28"/>
<comment type="caution">
    <text evidence="1">The sequence shown here is derived from an EMBL/GenBank/DDBJ whole genome shotgun (WGS) entry which is preliminary data.</text>
</comment>
<reference evidence="1" key="1">
    <citation type="journal article" date="2015" name="Nature">
        <title>Complex archaea that bridge the gap between prokaryotes and eukaryotes.</title>
        <authorList>
            <person name="Spang A."/>
            <person name="Saw J.H."/>
            <person name="Jorgensen S.L."/>
            <person name="Zaremba-Niedzwiedzka K."/>
            <person name="Martijn J."/>
            <person name="Lind A.E."/>
            <person name="van Eijk R."/>
            <person name="Schleper C."/>
            <person name="Guy L."/>
            <person name="Ettema T.J."/>
        </authorList>
    </citation>
    <scope>NUCLEOTIDE SEQUENCE</scope>
</reference>
<organism evidence="1">
    <name type="scientific">marine sediment metagenome</name>
    <dbReference type="NCBI Taxonomy" id="412755"/>
    <lineage>
        <taxon>unclassified sequences</taxon>
        <taxon>metagenomes</taxon>
        <taxon>ecological metagenomes</taxon>
    </lineage>
</organism>
<evidence type="ECO:0000313" key="1">
    <source>
        <dbReference type="EMBL" id="KKN06413.1"/>
    </source>
</evidence>
<proteinExistence type="predicted"/>
<sequence length="542" mass="62311">MRNNREKWQFYSHPSKPALTASEARYWKESMRKLLKVGIEFEFNLPDQKGSCKGDNIQCPCVRIDTGCWKECTNTPSCQEEKCYDTCTAQKKKCTPDKCKKCNKHKFSCIGSTCVDFISACFTCNNFDKNCDTCNKKYNPDKDPKYIRQNLNTELQPSKTYGRVSPSGVVGITTDGSLLGDKGVEIITVGRRVDFWEFYTMSKRILDKVEKYGAYLNERTGSHMHVLTSYYEGDGANELEKPMPQIVLANFHQLCRRYQNALTWMTIALGDPRHMTRWEKFRVGILDISPVTKGMRHVIEEVSRQAGGNKYGFINYNRTRFNGEDIDRFHIEFRQADSTMCPTYYAALACLHYAIVVKAVEISRYGLLKVGDEAWLKKAKAMKKVILNGCGDYNDSSRMSDTSHLLDFTQYFIEESLDLVNQLKSILLKIGPAYDILIKLSERPAALRLMDGKSWKEIEQDLAVEMKSTDQLEVKLSEIIDLKLIDDCNDCDEWIVEVQRCLSEDEEIRDTVGREEIELFVNTKMREGEMIWSDSTGCMMSI</sequence>
<protein>
    <submittedName>
        <fullName evidence="1">Uncharacterized protein</fullName>
    </submittedName>
</protein>
<gene>
    <name evidence="1" type="ORF">LCGC14_1077530</name>
</gene>